<sequence length="287" mass="32674">MERPEDPFCPRFARISTLQMEATTLSQGELSVTEFFTKLRIIWDELDSFRPDRVCICKSKCSCTVSSILSQRKHEDRAMQLLRGLNSQYTNIQSHILLLYPLPPISKIFSLVIQQERHIMTDHVTASMKTISNSNFPCQPNGSTTITCTYCNRVGHQENTCFKKHGFPNQDHRNAKTTNNNNQKICTYCRKTGHTIDVCFKKHGYPPGYKFSDNKPGQINNVSTVRDATQPNGLDPDHSSTETIQITPQQYQILAELFNKSESNAPNVHINQIPLSLMIIVMIPLKV</sequence>
<dbReference type="PANTHER" id="PTHR34222">
    <property type="entry name" value="GAG_PRE-INTEGRS DOMAIN-CONTAINING PROTEIN"/>
    <property type="match status" value="1"/>
</dbReference>
<reference evidence="1 2" key="1">
    <citation type="journal article" date="2023" name="Life. Sci Alliance">
        <title>Evolutionary insights into 3D genome organization and epigenetic landscape of Vigna mungo.</title>
        <authorList>
            <person name="Junaid A."/>
            <person name="Singh B."/>
            <person name="Bhatia S."/>
        </authorList>
    </citation>
    <scope>NUCLEOTIDE SEQUENCE [LARGE SCALE GENOMIC DNA]</scope>
    <source>
        <strain evidence="1">Urdbean</strain>
    </source>
</reference>
<gene>
    <name evidence="1" type="ORF">V8G54_022358</name>
</gene>
<evidence type="ECO:0000313" key="1">
    <source>
        <dbReference type="EMBL" id="WVZ09012.1"/>
    </source>
</evidence>
<name>A0AAQ3NG29_VIGMU</name>
<accession>A0AAQ3NG29</accession>
<dbReference type="PANTHER" id="PTHR34222:SF99">
    <property type="entry name" value="PROTEIN, PUTATIVE-RELATED"/>
    <property type="match status" value="1"/>
</dbReference>
<dbReference type="EMBL" id="CP144695">
    <property type="protein sequence ID" value="WVZ09012.1"/>
    <property type="molecule type" value="Genomic_DNA"/>
</dbReference>
<organism evidence="1 2">
    <name type="scientific">Vigna mungo</name>
    <name type="common">Black gram</name>
    <name type="synonym">Phaseolus mungo</name>
    <dbReference type="NCBI Taxonomy" id="3915"/>
    <lineage>
        <taxon>Eukaryota</taxon>
        <taxon>Viridiplantae</taxon>
        <taxon>Streptophyta</taxon>
        <taxon>Embryophyta</taxon>
        <taxon>Tracheophyta</taxon>
        <taxon>Spermatophyta</taxon>
        <taxon>Magnoliopsida</taxon>
        <taxon>eudicotyledons</taxon>
        <taxon>Gunneridae</taxon>
        <taxon>Pentapetalae</taxon>
        <taxon>rosids</taxon>
        <taxon>fabids</taxon>
        <taxon>Fabales</taxon>
        <taxon>Fabaceae</taxon>
        <taxon>Papilionoideae</taxon>
        <taxon>50 kb inversion clade</taxon>
        <taxon>NPAAA clade</taxon>
        <taxon>indigoferoid/millettioid clade</taxon>
        <taxon>Phaseoleae</taxon>
        <taxon>Vigna</taxon>
    </lineage>
</organism>
<dbReference type="Proteomes" id="UP001374535">
    <property type="component" value="Chromosome 6"/>
</dbReference>
<dbReference type="AlphaFoldDB" id="A0AAQ3NG29"/>
<evidence type="ECO:0000313" key="2">
    <source>
        <dbReference type="Proteomes" id="UP001374535"/>
    </source>
</evidence>
<proteinExistence type="predicted"/>
<keyword evidence="2" id="KW-1185">Reference proteome</keyword>
<protein>
    <recommendedName>
        <fullName evidence="3">Retrotransposon gag domain-containing protein</fullName>
    </recommendedName>
</protein>
<dbReference type="Gene3D" id="4.10.60.10">
    <property type="entry name" value="Zinc finger, CCHC-type"/>
    <property type="match status" value="1"/>
</dbReference>
<evidence type="ECO:0008006" key="3">
    <source>
        <dbReference type="Google" id="ProtNLM"/>
    </source>
</evidence>